<dbReference type="GO" id="GO:0000287">
    <property type="term" value="F:magnesium ion binding"/>
    <property type="evidence" value="ECO:0007669"/>
    <property type="project" value="InterPro"/>
</dbReference>
<dbReference type="Pfam" id="PF01648">
    <property type="entry name" value="ACPS"/>
    <property type="match status" value="1"/>
</dbReference>
<evidence type="ECO:0000313" key="3">
    <source>
        <dbReference type="EMBL" id="KAE8158146.1"/>
    </source>
</evidence>
<reference evidence="3 4" key="1">
    <citation type="submission" date="2019-04" db="EMBL/GenBank/DDBJ databases">
        <title>Friends and foes A comparative genomics study of 23 Aspergillus species from section Flavi.</title>
        <authorList>
            <consortium name="DOE Joint Genome Institute"/>
            <person name="Kjaerbolling I."/>
            <person name="Vesth T."/>
            <person name="Frisvad J.C."/>
            <person name="Nybo J.L."/>
            <person name="Theobald S."/>
            <person name="Kildgaard S."/>
            <person name="Isbrandt T."/>
            <person name="Kuo A."/>
            <person name="Sato A."/>
            <person name="Lyhne E.K."/>
            <person name="Kogle M.E."/>
            <person name="Wiebenga A."/>
            <person name="Kun R.S."/>
            <person name="Lubbers R.J."/>
            <person name="Makela M.R."/>
            <person name="Barry K."/>
            <person name="Chovatia M."/>
            <person name="Clum A."/>
            <person name="Daum C."/>
            <person name="Haridas S."/>
            <person name="He G."/>
            <person name="LaButti K."/>
            <person name="Lipzen A."/>
            <person name="Mondo S."/>
            <person name="Riley R."/>
            <person name="Salamov A."/>
            <person name="Simmons B.A."/>
            <person name="Magnuson J.K."/>
            <person name="Henrissat B."/>
            <person name="Mortensen U.H."/>
            <person name="Larsen T.O."/>
            <person name="Devries R.P."/>
            <person name="Grigoriev I.V."/>
            <person name="Machida M."/>
            <person name="Baker S.E."/>
            <person name="Andersen M.R."/>
        </authorList>
    </citation>
    <scope>NUCLEOTIDE SEQUENCE [LARGE SCALE GENOMIC DNA]</scope>
    <source>
        <strain evidence="3 4">CBS 117626</strain>
    </source>
</reference>
<name>A0A5N6UI02_ASPTM</name>
<dbReference type="InterPro" id="IPR037143">
    <property type="entry name" value="4-PPantetheinyl_Trfase_dom_sf"/>
</dbReference>
<dbReference type="OrthoDB" id="15433at2759"/>
<keyword evidence="4" id="KW-1185">Reference proteome</keyword>
<evidence type="ECO:0000256" key="1">
    <source>
        <dbReference type="ARBA" id="ARBA00022679"/>
    </source>
</evidence>
<accession>A0A5N6UI02</accession>
<dbReference type="AlphaFoldDB" id="A0A5N6UI02"/>
<feature type="domain" description="4'-phosphopantetheinyl transferase" evidence="2">
    <location>
        <begin position="12"/>
        <end position="133"/>
    </location>
</feature>
<evidence type="ECO:0000313" key="4">
    <source>
        <dbReference type="Proteomes" id="UP000326950"/>
    </source>
</evidence>
<protein>
    <recommendedName>
        <fullName evidence="2">4'-phosphopantetheinyl transferase domain-containing protein</fullName>
    </recommendedName>
</protein>
<dbReference type="EMBL" id="ML738703">
    <property type="protein sequence ID" value="KAE8158146.1"/>
    <property type="molecule type" value="Genomic_DNA"/>
</dbReference>
<dbReference type="GO" id="GO:0008897">
    <property type="term" value="F:holo-[acyl-carrier-protein] synthase activity"/>
    <property type="evidence" value="ECO:0007669"/>
    <property type="project" value="InterPro"/>
</dbReference>
<sequence length="242" mass="27604">MKPLPFPLALNIGTDIVHLPRITRLIHRRDYLTRFTRRILNDHEQHDFRTRFTMPAAMNSPNQRPLPSSTDMARWLAGRFAAKEAARKAAPNGAASLGWKDVMVRVSETDTGRPEVVYLDGETARIGKLSISHDGEWDTSFAPWVQTARQIGGYASHIYWQQDWALGLRTRCIGASITWERWLRQTQRHFSDLMEITTQLAIWLQSDQALGTSAARICALDENRAEVHAYHGTTLRRPVCTD</sequence>
<proteinExistence type="predicted"/>
<dbReference type="Gene3D" id="3.90.470.20">
    <property type="entry name" value="4'-phosphopantetheinyl transferase domain"/>
    <property type="match status" value="1"/>
</dbReference>
<organism evidence="3 4">
    <name type="scientific">Aspergillus tamarii</name>
    <dbReference type="NCBI Taxonomy" id="41984"/>
    <lineage>
        <taxon>Eukaryota</taxon>
        <taxon>Fungi</taxon>
        <taxon>Dikarya</taxon>
        <taxon>Ascomycota</taxon>
        <taxon>Pezizomycotina</taxon>
        <taxon>Eurotiomycetes</taxon>
        <taxon>Eurotiomycetidae</taxon>
        <taxon>Eurotiales</taxon>
        <taxon>Aspergillaceae</taxon>
        <taxon>Aspergillus</taxon>
        <taxon>Aspergillus subgen. Circumdati</taxon>
    </lineage>
</organism>
<dbReference type="SUPFAM" id="SSF56214">
    <property type="entry name" value="4'-phosphopantetheinyl transferase"/>
    <property type="match status" value="1"/>
</dbReference>
<dbReference type="Proteomes" id="UP000326950">
    <property type="component" value="Unassembled WGS sequence"/>
</dbReference>
<dbReference type="InterPro" id="IPR008278">
    <property type="entry name" value="4-PPantetheinyl_Trfase_dom"/>
</dbReference>
<gene>
    <name evidence="3" type="ORF">BDV40DRAFT_304504</name>
</gene>
<evidence type="ECO:0000259" key="2">
    <source>
        <dbReference type="Pfam" id="PF01648"/>
    </source>
</evidence>
<keyword evidence="1" id="KW-0808">Transferase</keyword>